<comment type="similarity">
    <text evidence="1 8">Belongs to the CoaE family.</text>
</comment>
<name>G4D0A1_9ACTN</name>
<dbReference type="NCBIfam" id="NF002879">
    <property type="entry name" value="PRK03333.1"/>
    <property type="match status" value="1"/>
</dbReference>
<evidence type="ECO:0000256" key="5">
    <source>
        <dbReference type="ARBA" id="ARBA00022777"/>
    </source>
</evidence>
<dbReference type="Gene3D" id="3.40.50.300">
    <property type="entry name" value="P-loop containing nucleotide triphosphate hydrolases"/>
    <property type="match status" value="1"/>
</dbReference>
<keyword evidence="3 8" id="KW-0808">Transferase</keyword>
<dbReference type="EC" id="2.7.1.24" evidence="8 9"/>
<evidence type="ECO:0000256" key="9">
    <source>
        <dbReference type="NCBIfam" id="TIGR00152"/>
    </source>
</evidence>
<evidence type="ECO:0000313" key="11">
    <source>
        <dbReference type="Proteomes" id="UP000005332"/>
    </source>
</evidence>
<comment type="caution">
    <text evidence="10">The sequence shown here is derived from an EMBL/GenBank/DDBJ whole genome shotgun (WGS) entry which is preliminary data.</text>
</comment>
<feature type="binding site" evidence="8">
    <location>
        <begin position="20"/>
        <end position="25"/>
    </location>
    <ligand>
        <name>ATP</name>
        <dbReference type="ChEBI" id="CHEBI:30616"/>
    </ligand>
</feature>
<keyword evidence="4 8" id="KW-0547">Nucleotide-binding</keyword>
<dbReference type="InterPro" id="IPR001977">
    <property type="entry name" value="Depp_CoAkinase"/>
</dbReference>
<dbReference type="UniPathway" id="UPA00241">
    <property type="reaction ID" value="UER00356"/>
</dbReference>
<evidence type="ECO:0000256" key="4">
    <source>
        <dbReference type="ARBA" id="ARBA00022741"/>
    </source>
</evidence>
<dbReference type="GO" id="GO:0015937">
    <property type="term" value="P:coenzyme A biosynthetic process"/>
    <property type="evidence" value="ECO:0007669"/>
    <property type="project" value="UniProtKB-UniRule"/>
</dbReference>
<dbReference type="HOGENOM" id="CLU_057180_1_1_11"/>
<accession>G4D0A1</accession>
<dbReference type="GO" id="GO:0005524">
    <property type="term" value="F:ATP binding"/>
    <property type="evidence" value="ECO:0007669"/>
    <property type="project" value="UniProtKB-UniRule"/>
</dbReference>
<gene>
    <name evidence="8 10" type="primary">coaE</name>
    <name evidence="10" type="ORF">HMPREF9153_2123</name>
</gene>
<dbReference type="PANTHER" id="PTHR10695:SF46">
    <property type="entry name" value="BIFUNCTIONAL COENZYME A SYNTHASE-RELATED"/>
    <property type="match status" value="1"/>
</dbReference>
<keyword evidence="5 8" id="KW-0418">Kinase</keyword>
<evidence type="ECO:0000256" key="2">
    <source>
        <dbReference type="ARBA" id="ARBA00022490"/>
    </source>
</evidence>
<dbReference type="EMBL" id="AGBA01000015">
    <property type="protein sequence ID" value="EGY77170.1"/>
    <property type="molecule type" value="Genomic_DNA"/>
</dbReference>
<evidence type="ECO:0000256" key="8">
    <source>
        <dbReference type="HAMAP-Rule" id="MF_00376"/>
    </source>
</evidence>
<sequence length="216" mass="23200">MPYRDHGDGIVRVGLTGGIASGKSTVSRLLAERGAVVIDYDQLSHDVVAAGSEGLRQVVEAFGEQVLSGDGSLNRPALGSIVFADPVARRRLEGIIHPLVEEAARLVDEEARGSDGQVVVVHDIPLLVETGRADEFDTVVVVDVDPAEQVRRVVERDGRSEEDAWSRIRAQASGQERLDVADVVIDTGCSLEDLPHEVDRAWDHILGCGKSGGPQR</sequence>
<dbReference type="NCBIfam" id="TIGR00152">
    <property type="entry name" value="dephospho-CoA kinase"/>
    <property type="match status" value="1"/>
</dbReference>
<comment type="catalytic activity">
    <reaction evidence="8">
        <text>3'-dephospho-CoA + ATP = ADP + CoA + H(+)</text>
        <dbReference type="Rhea" id="RHEA:18245"/>
        <dbReference type="ChEBI" id="CHEBI:15378"/>
        <dbReference type="ChEBI" id="CHEBI:30616"/>
        <dbReference type="ChEBI" id="CHEBI:57287"/>
        <dbReference type="ChEBI" id="CHEBI:57328"/>
        <dbReference type="ChEBI" id="CHEBI:456216"/>
        <dbReference type="EC" id="2.7.1.24"/>
    </reaction>
</comment>
<keyword evidence="11" id="KW-1185">Reference proteome</keyword>
<protein>
    <recommendedName>
        <fullName evidence="8 9">Dephospho-CoA kinase</fullName>
        <ecNumber evidence="8 9">2.7.1.24</ecNumber>
    </recommendedName>
    <alternativeName>
        <fullName evidence="8">Dephosphocoenzyme A kinase</fullName>
    </alternativeName>
</protein>
<dbReference type="PANTHER" id="PTHR10695">
    <property type="entry name" value="DEPHOSPHO-COA KINASE-RELATED"/>
    <property type="match status" value="1"/>
</dbReference>
<dbReference type="SUPFAM" id="SSF52540">
    <property type="entry name" value="P-loop containing nucleoside triphosphate hydrolases"/>
    <property type="match status" value="1"/>
</dbReference>
<dbReference type="AlphaFoldDB" id="G4D0A1"/>
<comment type="subcellular location">
    <subcellularLocation>
        <location evidence="8">Cytoplasm</location>
    </subcellularLocation>
</comment>
<keyword evidence="6 8" id="KW-0067">ATP-binding</keyword>
<comment type="function">
    <text evidence="8">Catalyzes the phosphorylation of the 3'-hydroxyl group of dephosphocoenzyme A to form coenzyme A.</text>
</comment>
<evidence type="ECO:0000256" key="6">
    <source>
        <dbReference type="ARBA" id="ARBA00022840"/>
    </source>
</evidence>
<evidence type="ECO:0000256" key="1">
    <source>
        <dbReference type="ARBA" id="ARBA00009018"/>
    </source>
</evidence>
<dbReference type="Proteomes" id="UP000005332">
    <property type="component" value="Unassembled WGS sequence"/>
</dbReference>
<dbReference type="GO" id="GO:0004140">
    <property type="term" value="F:dephospho-CoA kinase activity"/>
    <property type="evidence" value="ECO:0007669"/>
    <property type="project" value="UniProtKB-UniRule"/>
</dbReference>
<reference evidence="10 11" key="1">
    <citation type="submission" date="2011-06" db="EMBL/GenBank/DDBJ databases">
        <authorList>
            <person name="Muzny D."/>
            <person name="Qin X."/>
            <person name="Deng J."/>
            <person name="Jiang H."/>
            <person name="Liu Y."/>
            <person name="Qu J."/>
            <person name="Song X.-Z."/>
            <person name="Zhang L."/>
            <person name="Thornton R."/>
            <person name="Coyle M."/>
            <person name="Francisco L."/>
            <person name="Jackson L."/>
            <person name="Javaid M."/>
            <person name="Korchina V."/>
            <person name="Kovar C."/>
            <person name="Mata R."/>
            <person name="Mathew T."/>
            <person name="Ngo R."/>
            <person name="Nguyen L."/>
            <person name="Nguyen N."/>
            <person name="Okwuonu G."/>
            <person name="Ongeri F."/>
            <person name="Pham C."/>
            <person name="Simmons D."/>
            <person name="Wilczek-Boney K."/>
            <person name="Hale W."/>
            <person name="Jakkamsetti A."/>
            <person name="Pham P."/>
            <person name="Ruth R."/>
            <person name="San Lucas F."/>
            <person name="Warren J."/>
            <person name="Zhang J."/>
            <person name="Zhao Z."/>
            <person name="Zhou C."/>
            <person name="Zhu D."/>
            <person name="Lee S."/>
            <person name="Bess C."/>
            <person name="Blankenburg K."/>
            <person name="Forbes L."/>
            <person name="Fu Q."/>
            <person name="Gubbala S."/>
            <person name="Hirani K."/>
            <person name="Jayaseelan J.C."/>
            <person name="Lara F."/>
            <person name="Munidasa M."/>
            <person name="Palculict T."/>
            <person name="Patil S."/>
            <person name="Pu L.-L."/>
            <person name="Saada N."/>
            <person name="Tang L."/>
            <person name="Weissenberger G."/>
            <person name="Zhu Y."/>
            <person name="Hemphill L."/>
            <person name="Shang Y."/>
            <person name="Youmans B."/>
            <person name="Ayvaz T."/>
            <person name="Ross M."/>
            <person name="Santibanez J."/>
            <person name="Aqrawi P."/>
            <person name="Gross S."/>
            <person name="Joshi V."/>
            <person name="Fowler G."/>
            <person name="Nazareth L."/>
            <person name="Reid J."/>
            <person name="Worley K."/>
            <person name="Petrosino J."/>
            <person name="Highlander S."/>
            <person name="Gibbs R."/>
        </authorList>
    </citation>
    <scope>NUCLEOTIDE SEQUENCE [LARGE SCALE GENOMIC DNA]</scope>
    <source>
        <strain evidence="10 11">ATCC 25577</strain>
    </source>
</reference>
<dbReference type="Pfam" id="PF01121">
    <property type="entry name" value="CoaE"/>
    <property type="match status" value="1"/>
</dbReference>
<dbReference type="HAMAP" id="MF_00376">
    <property type="entry name" value="Dephospho_CoA_kinase"/>
    <property type="match status" value="1"/>
</dbReference>
<evidence type="ECO:0000256" key="7">
    <source>
        <dbReference type="ARBA" id="ARBA00022993"/>
    </source>
</evidence>
<dbReference type="InterPro" id="IPR027417">
    <property type="entry name" value="P-loop_NTPase"/>
</dbReference>
<dbReference type="PROSITE" id="PS51219">
    <property type="entry name" value="DPCK"/>
    <property type="match status" value="1"/>
</dbReference>
<dbReference type="GO" id="GO:0005737">
    <property type="term" value="C:cytoplasm"/>
    <property type="evidence" value="ECO:0007669"/>
    <property type="project" value="UniProtKB-SubCell"/>
</dbReference>
<keyword evidence="7 8" id="KW-0173">Coenzyme A biosynthesis</keyword>
<dbReference type="RefSeq" id="WP_004811769.1">
    <property type="nucleotide sequence ID" value="NZ_JH165054.1"/>
</dbReference>
<dbReference type="CDD" id="cd02022">
    <property type="entry name" value="DPCK"/>
    <property type="match status" value="1"/>
</dbReference>
<evidence type="ECO:0000256" key="3">
    <source>
        <dbReference type="ARBA" id="ARBA00022679"/>
    </source>
</evidence>
<comment type="pathway">
    <text evidence="8">Cofactor biosynthesis; coenzyme A biosynthesis; CoA from (R)-pantothenate: step 5/5.</text>
</comment>
<organism evidence="10 11">
    <name type="scientific">Cutibacterium avidum ATCC 25577</name>
    <dbReference type="NCBI Taxonomy" id="997355"/>
    <lineage>
        <taxon>Bacteria</taxon>
        <taxon>Bacillati</taxon>
        <taxon>Actinomycetota</taxon>
        <taxon>Actinomycetes</taxon>
        <taxon>Propionibacteriales</taxon>
        <taxon>Propionibacteriaceae</taxon>
        <taxon>Cutibacterium</taxon>
    </lineage>
</organism>
<keyword evidence="2 8" id="KW-0963">Cytoplasm</keyword>
<dbReference type="PATRIC" id="fig|997355.3.peg.2098"/>
<proteinExistence type="inferred from homology"/>
<evidence type="ECO:0000313" key="10">
    <source>
        <dbReference type="EMBL" id="EGY77170.1"/>
    </source>
</evidence>
<dbReference type="FunFam" id="3.40.50.300:FF:000991">
    <property type="entry name" value="Dephospho-CoA kinase"/>
    <property type="match status" value="1"/>
</dbReference>